<feature type="chain" id="PRO_5044585080" evidence="6">
    <location>
        <begin position="24"/>
        <end position="512"/>
    </location>
</feature>
<evidence type="ECO:0000256" key="4">
    <source>
        <dbReference type="ARBA" id="ARBA00022729"/>
    </source>
</evidence>
<reference evidence="9 10" key="1">
    <citation type="submission" date="2018-07" db="EMBL/GenBank/DDBJ databases">
        <title>Freshwater and sediment microbial communities from various areas in North America, analyzing microbe dynamics in response to fracking.</title>
        <authorList>
            <person name="Lamendella R."/>
        </authorList>
    </citation>
    <scope>NUCLEOTIDE SEQUENCE [LARGE SCALE GENOMIC DNA]</scope>
    <source>
        <strain evidence="9 10">114E</strain>
        <strain evidence="8 11">114E_o</strain>
    </source>
</reference>
<keyword evidence="5" id="KW-0574">Periplasm</keyword>
<evidence type="ECO:0000256" key="2">
    <source>
        <dbReference type="ARBA" id="ARBA00005001"/>
    </source>
</evidence>
<dbReference type="Proteomes" id="UP000252795">
    <property type="component" value="Unassembled WGS sequence"/>
</dbReference>
<dbReference type="FunFam" id="2.70.98.10:FF:000001">
    <property type="entry name" value="Glucans biosynthesis protein G"/>
    <property type="match status" value="1"/>
</dbReference>
<dbReference type="PIRSF" id="PIRSF006281">
    <property type="entry name" value="MdoG"/>
    <property type="match status" value="1"/>
</dbReference>
<dbReference type="UniPathway" id="UPA00637"/>
<comment type="caution">
    <text evidence="9">The sequence shown here is derived from an EMBL/GenBank/DDBJ whole genome shotgun (WGS) entry which is preliminary data.</text>
</comment>
<evidence type="ECO:0000313" key="8">
    <source>
        <dbReference type="EMBL" id="RBP71987.1"/>
    </source>
</evidence>
<evidence type="ECO:0000256" key="6">
    <source>
        <dbReference type="SAM" id="SignalP"/>
    </source>
</evidence>
<dbReference type="InterPro" id="IPR014718">
    <property type="entry name" value="GH-type_carb-bd"/>
</dbReference>
<dbReference type="SUPFAM" id="SSF81296">
    <property type="entry name" value="E set domains"/>
    <property type="match status" value="1"/>
</dbReference>
<dbReference type="GO" id="GO:0051274">
    <property type="term" value="P:beta-glucan biosynthetic process"/>
    <property type="evidence" value="ECO:0007669"/>
    <property type="project" value="TreeGrafter"/>
</dbReference>
<dbReference type="Gene3D" id="2.70.98.10">
    <property type="match status" value="1"/>
</dbReference>
<dbReference type="EMBL" id="QNSA01000008">
    <property type="protein sequence ID" value="RBP71987.1"/>
    <property type="molecule type" value="Genomic_DNA"/>
</dbReference>
<comment type="similarity">
    <text evidence="3">Belongs to the OpgD/OpgG family.</text>
</comment>
<protein>
    <submittedName>
        <fullName evidence="9">Glucans biosynthesis protein</fullName>
    </submittedName>
</protein>
<dbReference type="GO" id="GO:0030246">
    <property type="term" value="F:carbohydrate binding"/>
    <property type="evidence" value="ECO:0007669"/>
    <property type="project" value="InterPro"/>
</dbReference>
<evidence type="ECO:0000313" key="10">
    <source>
        <dbReference type="Proteomes" id="UP000252795"/>
    </source>
</evidence>
<dbReference type="EMBL" id="QPJB01000008">
    <property type="protein sequence ID" value="RCW33005.1"/>
    <property type="molecule type" value="Genomic_DNA"/>
</dbReference>
<comment type="subcellular location">
    <subcellularLocation>
        <location evidence="1">Periplasm</location>
    </subcellularLocation>
</comment>
<evidence type="ECO:0000313" key="11">
    <source>
        <dbReference type="Proteomes" id="UP000253065"/>
    </source>
</evidence>
<keyword evidence="4 6" id="KW-0732">Signal</keyword>
<dbReference type="InterPro" id="IPR007444">
    <property type="entry name" value="Glucan_biosyn_MdoG_C"/>
</dbReference>
<dbReference type="InterPro" id="IPR014438">
    <property type="entry name" value="Glucan_biosyn_MdoG/MdoD"/>
</dbReference>
<dbReference type="InterPro" id="IPR011013">
    <property type="entry name" value="Gal_mutarotase_sf_dom"/>
</dbReference>
<dbReference type="SUPFAM" id="SSF74650">
    <property type="entry name" value="Galactose mutarotase-like"/>
    <property type="match status" value="1"/>
</dbReference>
<dbReference type="PANTHER" id="PTHR30504">
    <property type="entry name" value="GLUCANS BIOSYNTHESIS PROTEIN"/>
    <property type="match status" value="1"/>
</dbReference>
<sequence length="512" mass="56419">MHAGKVGLVVLGLFLFAPLYAQAFQFQDVVEKAKSKASAAYEPVPGIPDFMAGLSYDEYQSIRFDPSKSLWREGDSRFQVMLIPAGKFYTRPVSIHVVDSEGVHPLSFDKSLFNVDDEALRKRVPADLGYAGLKLTFPFDGPDVANQFLVFAGASYFRGVSKETSFGLSARGIAVDTGLPTGEEFPDFTEFWLERPAPDSDHVRVYALLDGPSLTGAYEFTVYPGEQTRVDVKARLFMREDIELLGLAPLTSMFYYGEHTPRPLGEWRPQVHDSDGLLIHDDATGEWLWRPLMNPDRLAASFHSVRRVGGFGLIQRDREFRHYEDLEARYERRPSAWVSAEGDWGKGNVVLVEIPTDDETNDNIVAFWSPGGEVSAGTSRDLNYSIQFGGPGVAPHPGGKVVNTFVGAGDRIGGGDQAGAYRILVDFAGGPLSELNAESPVVSKVTGGEGVEVLEHFVEWVAPENHWRLSILAKPAPDQILQLRGFLMVDDEVATETWSYSLPPGTGLRAEP</sequence>
<feature type="signal peptide" evidence="6">
    <location>
        <begin position="1"/>
        <end position="23"/>
    </location>
</feature>
<dbReference type="Gene3D" id="2.60.40.10">
    <property type="entry name" value="Immunoglobulins"/>
    <property type="match status" value="1"/>
</dbReference>
<dbReference type="GO" id="GO:0030288">
    <property type="term" value="C:outer membrane-bounded periplasmic space"/>
    <property type="evidence" value="ECO:0007669"/>
    <property type="project" value="TreeGrafter"/>
</dbReference>
<accession>A0A368UY54</accession>
<dbReference type="InterPro" id="IPR014756">
    <property type="entry name" value="Ig_E-set"/>
</dbReference>
<comment type="pathway">
    <text evidence="2">Glycan metabolism; osmoregulated periplasmic glucan (OPG) biosynthesis.</text>
</comment>
<keyword evidence="11" id="KW-1185">Reference proteome</keyword>
<proteinExistence type="inferred from homology"/>
<dbReference type="AlphaFoldDB" id="A0A368UY54"/>
<evidence type="ECO:0000256" key="3">
    <source>
        <dbReference type="ARBA" id="ARBA00009284"/>
    </source>
</evidence>
<dbReference type="Proteomes" id="UP000253065">
    <property type="component" value="Unassembled WGS sequence"/>
</dbReference>
<evidence type="ECO:0000313" key="9">
    <source>
        <dbReference type="EMBL" id="RCW33005.1"/>
    </source>
</evidence>
<name>A0A368UY54_MARNT</name>
<evidence type="ECO:0000256" key="5">
    <source>
        <dbReference type="ARBA" id="ARBA00022764"/>
    </source>
</evidence>
<dbReference type="InterPro" id="IPR013783">
    <property type="entry name" value="Ig-like_fold"/>
</dbReference>
<dbReference type="PANTHER" id="PTHR30504:SF2">
    <property type="entry name" value="GLUCANS BIOSYNTHESIS PROTEIN G"/>
    <property type="match status" value="1"/>
</dbReference>
<dbReference type="GO" id="GO:0003824">
    <property type="term" value="F:catalytic activity"/>
    <property type="evidence" value="ECO:0007669"/>
    <property type="project" value="InterPro"/>
</dbReference>
<dbReference type="RefSeq" id="WP_113880193.1">
    <property type="nucleotide sequence ID" value="NZ_CAXQGM010000016.1"/>
</dbReference>
<evidence type="ECO:0000256" key="1">
    <source>
        <dbReference type="ARBA" id="ARBA00004418"/>
    </source>
</evidence>
<evidence type="ECO:0000259" key="7">
    <source>
        <dbReference type="Pfam" id="PF04349"/>
    </source>
</evidence>
<organism evidence="9 10">
    <name type="scientific">Marinobacter nauticus</name>
    <name type="common">Marinobacter hydrocarbonoclasticus</name>
    <name type="synonym">Marinobacter aquaeolei</name>
    <dbReference type="NCBI Taxonomy" id="2743"/>
    <lineage>
        <taxon>Bacteria</taxon>
        <taxon>Pseudomonadati</taxon>
        <taxon>Pseudomonadota</taxon>
        <taxon>Gammaproteobacteria</taxon>
        <taxon>Pseudomonadales</taxon>
        <taxon>Marinobacteraceae</taxon>
        <taxon>Marinobacter</taxon>
    </lineage>
</organism>
<feature type="domain" description="Glucan biosynthesis periplasmic MdoG C-terminal" evidence="7">
    <location>
        <begin position="24"/>
        <end position="501"/>
    </location>
</feature>
<dbReference type="Pfam" id="PF04349">
    <property type="entry name" value="MdoG"/>
    <property type="match status" value="1"/>
</dbReference>
<gene>
    <name evidence="9" type="ORF">DET51_108232</name>
    <name evidence="8" type="ORF">DET64_108233</name>
</gene>